<dbReference type="Gene3D" id="3.40.50.410">
    <property type="entry name" value="von Willebrand factor, type A domain"/>
    <property type="match status" value="1"/>
</dbReference>
<dbReference type="InterPro" id="IPR002035">
    <property type="entry name" value="VWF_A"/>
</dbReference>
<gene>
    <name evidence="2" type="ORF">ACFP90_25670</name>
</gene>
<dbReference type="Proteomes" id="UP001596317">
    <property type="component" value="Unassembled WGS sequence"/>
</dbReference>
<dbReference type="PANTHER" id="PTHR10579">
    <property type="entry name" value="CALCIUM-ACTIVATED CHLORIDE CHANNEL REGULATOR"/>
    <property type="match status" value="1"/>
</dbReference>
<keyword evidence="3" id="KW-1185">Reference proteome</keyword>
<dbReference type="EMBL" id="JBHSWB010000003">
    <property type="protein sequence ID" value="MFC6663420.1"/>
    <property type="molecule type" value="Genomic_DNA"/>
</dbReference>
<evidence type="ECO:0000313" key="3">
    <source>
        <dbReference type="Proteomes" id="UP001596317"/>
    </source>
</evidence>
<dbReference type="PROSITE" id="PS00210">
    <property type="entry name" value="HEMOCYANIN_2"/>
    <property type="match status" value="1"/>
</dbReference>
<reference evidence="3" key="1">
    <citation type="journal article" date="2019" name="Int. J. Syst. Evol. Microbiol.">
        <title>The Global Catalogue of Microorganisms (GCM) 10K type strain sequencing project: providing services to taxonomists for standard genome sequencing and annotation.</title>
        <authorList>
            <consortium name="The Broad Institute Genomics Platform"/>
            <consortium name="The Broad Institute Genome Sequencing Center for Infectious Disease"/>
            <person name="Wu L."/>
            <person name="Ma J."/>
        </authorList>
    </citation>
    <scope>NUCLEOTIDE SEQUENCE [LARGE SCALE GENOMIC DNA]</scope>
    <source>
        <strain evidence="3">CCUG 63830</strain>
    </source>
</reference>
<dbReference type="Pfam" id="PF13519">
    <property type="entry name" value="VWA_2"/>
    <property type="match status" value="1"/>
</dbReference>
<proteinExistence type="predicted"/>
<dbReference type="InterPro" id="IPR051266">
    <property type="entry name" value="CLCR"/>
</dbReference>
<dbReference type="SUPFAM" id="SSF53300">
    <property type="entry name" value="vWA-like"/>
    <property type="match status" value="1"/>
</dbReference>
<dbReference type="SMART" id="SM00327">
    <property type="entry name" value="VWA"/>
    <property type="match status" value="1"/>
</dbReference>
<feature type="domain" description="VWFA" evidence="1">
    <location>
        <begin position="31"/>
        <end position="220"/>
    </location>
</feature>
<accession>A0ABW1ZR60</accession>
<evidence type="ECO:0000313" key="2">
    <source>
        <dbReference type="EMBL" id="MFC6663420.1"/>
    </source>
</evidence>
<dbReference type="PROSITE" id="PS50234">
    <property type="entry name" value="VWFA"/>
    <property type="match status" value="1"/>
</dbReference>
<organism evidence="2 3">
    <name type="scientific">Deinococcus multiflagellatus</name>
    <dbReference type="NCBI Taxonomy" id="1656887"/>
    <lineage>
        <taxon>Bacteria</taxon>
        <taxon>Thermotogati</taxon>
        <taxon>Deinococcota</taxon>
        <taxon>Deinococci</taxon>
        <taxon>Deinococcales</taxon>
        <taxon>Deinococcaceae</taxon>
        <taxon>Deinococcus</taxon>
    </lineage>
</organism>
<protein>
    <submittedName>
        <fullName evidence="2">VWA domain-containing protein</fullName>
    </submittedName>
</protein>
<evidence type="ECO:0000259" key="1">
    <source>
        <dbReference type="PROSITE" id="PS50234"/>
    </source>
</evidence>
<dbReference type="InterPro" id="IPR013788">
    <property type="entry name" value="Hemocyanin/hexamerin"/>
</dbReference>
<sequence>MTTAPRDPMFFRFHNFVNDLQDELLTFQDTDVMIVFDKSGSMTLPNGTGSDNRLNSAKNAARLFADLLRDSSNNRVGLISFSTAAAPSPELPLTIASSAPAAMNTALTSVNAGGATSIGGGLRAAVTALNASSNPNKAILLLTDGVENTAPMIAEVQGRAPNQLRDTHLCAVGFGTPGSLDGPKLRDLAERQGGAYRADADPLTLNKYFVECFADIFDTFVGKDPIGVLRAGAHASAPTVHVASSDTEVVFVLSWEQNLPKGALRLAVTTPTGVPLNLNDANVESRFGATYHIVRVKLPYGTQRDGRWTARAVRPLRSFLNGFAPGAFKTPAIGTAIVGQQLAQLCEPGACNRVLYYEDFTFNLMHGANDVAYYQALLAAKLGRHLGTVERVSDPKRFAAALAEGRYDLIVSSTTTAEGRQPYDDVLSKLACAERGPKLIVTDLRKEGNESLLRCLGAQATSERDFDVMKGDGQVLTGSVGLSMPGHAGMGGAHTHGAFSAAYKSTGAAGSSVAALSPGGGAAILARTVTSPNVPITDQRFFIESLASGSARVRPHTYISPNYTGERLHPTFHIPEIYIPVGGFDKVTARVEVTRPLQSQSEVLARTGSQEVGKREGDTLNVRQTADLRANPKQSSGFLKTETLTFPLNDDGKDGDTSAGDRYWEVALPPEVSRFDGEYTLHAYFTICQGTLCFEREAQHTVVVDAKPDPRASKVERVQTPNTGPGLATVRYTPLNAEGLPWAPTASPCCALKAVRA</sequence>
<dbReference type="InterPro" id="IPR036465">
    <property type="entry name" value="vWFA_dom_sf"/>
</dbReference>
<comment type="caution">
    <text evidence="2">The sequence shown here is derived from an EMBL/GenBank/DDBJ whole genome shotgun (WGS) entry which is preliminary data.</text>
</comment>
<dbReference type="CDD" id="cd00198">
    <property type="entry name" value="vWFA"/>
    <property type="match status" value="1"/>
</dbReference>
<name>A0ABW1ZR60_9DEIO</name>
<dbReference type="PANTHER" id="PTHR10579:SF43">
    <property type="entry name" value="ZINC FINGER (C3HC4-TYPE RING FINGER) FAMILY PROTEIN"/>
    <property type="match status" value="1"/>
</dbReference>